<dbReference type="Proteomes" id="UP000295818">
    <property type="component" value="Unassembled WGS sequence"/>
</dbReference>
<name>A0ABY2BA34_9ACTN</name>
<organism evidence="2 3">
    <name type="scientific">Kribbella orskensis</name>
    <dbReference type="NCBI Taxonomy" id="2512216"/>
    <lineage>
        <taxon>Bacteria</taxon>
        <taxon>Bacillati</taxon>
        <taxon>Actinomycetota</taxon>
        <taxon>Actinomycetes</taxon>
        <taxon>Propionibacteriales</taxon>
        <taxon>Kribbellaceae</taxon>
        <taxon>Kribbella</taxon>
    </lineage>
</organism>
<feature type="region of interest" description="Disordered" evidence="1">
    <location>
        <begin position="1"/>
        <end position="37"/>
    </location>
</feature>
<evidence type="ECO:0000313" key="3">
    <source>
        <dbReference type="Proteomes" id="UP000295818"/>
    </source>
</evidence>
<sequence>MNVGRARPQDLRLRLRTSLKRTPREVTAWPGRTGHSG</sequence>
<comment type="caution">
    <text evidence="2">The sequence shown here is derived from an EMBL/GenBank/DDBJ whole genome shotgun (WGS) entry which is preliminary data.</text>
</comment>
<dbReference type="EMBL" id="SLWM01000023">
    <property type="protein sequence ID" value="TCO13242.1"/>
    <property type="molecule type" value="Genomic_DNA"/>
</dbReference>
<evidence type="ECO:0000256" key="1">
    <source>
        <dbReference type="SAM" id="MobiDB-lite"/>
    </source>
</evidence>
<keyword evidence="3" id="KW-1185">Reference proteome</keyword>
<gene>
    <name evidence="2" type="ORF">EV644_12374</name>
</gene>
<reference evidence="2 3" key="1">
    <citation type="journal article" date="2015" name="Stand. Genomic Sci.">
        <title>Genomic Encyclopedia of Bacterial and Archaeal Type Strains, Phase III: the genomes of soil and plant-associated and newly described type strains.</title>
        <authorList>
            <person name="Whitman W.B."/>
            <person name="Woyke T."/>
            <person name="Klenk H.P."/>
            <person name="Zhou Y."/>
            <person name="Lilburn T.G."/>
            <person name="Beck B.J."/>
            <person name="De Vos P."/>
            <person name="Vandamme P."/>
            <person name="Eisen J.A."/>
            <person name="Garrity G."/>
            <person name="Hugenholtz P."/>
            <person name="Kyrpides N.C."/>
        </authorList>
    </citation>
    <scope>NUCLEOTIDE SEQUENCE [LARGE SCALE GENOMIC DNA]</scope>
    <source>
        <strain evidence="2 3">VKM Ac-2538</strain>
    </source>
</reference>
<proteinExistence type="predicted"/>
<protein>
    <submittedName>
        <fullName evidence="2">Uncharacterized protein</fullName>
    </submittedName>
</protein>
<accession>A0ABY2BA34</accession>
<evidence type="ECO:0000313" key="2">
    <source>
        <dbReference type="EMBL" id="TCO13242.1"/>
    </source>
</evidence>